<protein>
    <recommendedName>
        <fullName evidence="2">Phosphodiester glycosidase domain-containing protein</fullName>
    </recommendedName>
</protein>
<keyword evidence="1" id="KW-0812">Transmembrane</keyword>
<evidence type="ECO:0000256" key="1">
    <source>
        <dbReference type="SAM" id="Phobius"/>
    </source>
</evidence>
<gene>
    <name evidence="3" type="ORF">ENR23_03315</name>
</gene>
<feature type="domain" description="Phosphodiester glycosidase" evidence="2">
    <location>
        <begin position="95"/>
        <end position="248"/>
    </location>
</feature>
<reference evidence="3" key="1">
    <citation type="journal article" date="2020" name="mSystems">
        <title>Genome- and Community-Level Interaction Insights into Carbon Utilization and Element Cycling Functions of Hydrothermarchaeota in Hydrothermal Sediment.</title>
        <authorList>
            <person name="Zhou Z."/>
            <person name="Liu Y."/>
            <person name="Xu W."/>
            <person name="Pan J."/>
            <person name="Luo Z.H."/>
            <person name="Li M."/>
        </authorList>
    </citation>
    <scope>NUCLEOTIDE SEQUENCE [LARGE SCALE GENOMIC DNA]</scope>
    <source>
        <strain evidence="3">SpSt-381</strain>
    </source>
</reference>
<dbReference type="InterPro" id="IPR018711">
    <property type="entry name" value="NAGPA"/>
</dbReference>
<dbReference type="Pfam" id="PF09992">
    <property type="entry name" value="NAGPA"/>
    <property type="match status" value="1"/>
</dbReference>
<dbReference type="EMBL" id="DSQF01000004">
    <property type="protein sequence ID" value="HGZ42451.1"/>
    <property type="molecule type" value="Genomic_DNA"/>
</dbReference>
<feature type="transmembrane region" description="Helical" evidence="1">
    <location>
        <begin position="6"/>
        <end position="25"/>
    </location>
</feature>
<accession>A0A832I0L2</accession>
<comment type="caution">
    <text evidence="3">The sequence shown here is derived from an EMBL/GenBank/DDBJ whole genome shotgun (WGS) entry which is preliminary data.</text>
</comment>
<sequence>MFERRLPVGRIAALVAIAFGVWVVARDGARVRWRTIEPGLDFATMRGDPYCRRGSAQVAVLRMDPARVRIAVRHYSREPERQPLDVLGWRKRTRALAVFNAGQYYPDWSYMGLLVSGGTPVSRRVHPAFKAALVAEPARGAPAARVLDLEDQPLDPASPGWGEVAQSFMLFDREGNLRVRASDRVANRTAVAEGRDGHLYAFTTEGGYTLRDFALWLRGSRLGLTHAMSMDGGAEAQLCVAGGGFRYATFGEWDGGDTADAAGAQVPLPAVVVVTAR</sequence>
<name>A0A832I0L2_UNCEI</name>
<keyword evidence="1" id="KW-1133">Transmembrane helix</keyword>
<dbReference type="AlphaFoldDB" id="A0A832I0L2"/>
<keyword evidence="1" id="KW-0472">Membrane</keyword>
<evidence type="ECO:0000259" key="2">
    <source>
        <dbReference type="Pfam" id="PF09992"/>
    </source>
</evidence>
<organism evidence="3">
    <name type="scientific">Eiseniibacteriota bacterium</name>
    <dbReference type="NCBI Taxonomy" id="2212470"/>
    <lineage>
        <taxon>Bacteria</taxon>
        <taxon>Candidatus Eiseniibacteriota</taxon>
    </lineage>
</organism>
<proteinExistence type="predicted"/>
<evidence type="ECO:0000313" key="3">
    <source>
        <dbReference type="EMBL" id="HGZ42451.1"/>
    </source>
</evidence>